<comment type="caution">
    <text evidence="1">The sequence shown here is derived from an EMBL/GenBank/DDBJ whole genome shotgun (WGS) entry which is preliminary data.</text>
</comment>
<evidence type="ECO:0000313" key="1">
    <source>
        <dbReference type="EMBL" id="KAF7313736.1"/>
    </source>
</evidence>
<accession>A0A146I3I9</accession>
<dbReference type="EMBL" id="JACAZE010000006">
    <property type="protein sequence ID" value="KAF7313736.1"/>
    <property type="molecule type" value="Genomic_DNA"/>
</dbReference>
<dbReference type="OrthoDB" id="2726318at2759"/>
<evidence type="ECO:0000313" key="2">
    <source>
        <dbReference type="Proteomes" id="UP000613580"/>
    </source>
</evidence>
<reference evidence="1" key="1">
    <citation type="submission" date="2020-05" db="EMBL/GenBank/DDBJ databases">
        <title>Mycena genomes resolve the evolution of fungal bioluminescence.</title>
        <authorList>
            <person name="Tsai I.J."/>
        </authorList>
    </citation>
    <scope>NUCLEOTIDE SEQUENCE</scope>
    <source>
        <strain evidence="1">110903Hualien_Pintung</strain>
    </source>
</reference>
<proteinExistence type="predicted"/>
<gene>
    <name evidence="1" type="ORF">HMN09_00530700</name>
</gene>
<name>A0A146I3I9_MYCCL</name>
<dbReference type="Proteomes" id="UP000613580">
    <property type="component" value="Unassembled WGS sequence"/>
</dbReference>
<organism evidence="1 2">
    <name type="scientific">Mycena chlorophos</name>
    <name type="common">Agaric fungus</name>
    <name type="synonym">Agaricus chlorophos</name>
    <dbReference type="NCBI Taxonomy" id="658473"/>
    <lineage>
        <taxon>Eukaryota</taxon>
        <taxon>Fungi</taxon>
        <taxon>Dikarya</taxon>
        <taxon>Basidiomycota</taxon>
        <taxon>Agaricomycotina</taxon>
        <taxon>Agaricomycetes</taxon>
        <taxon>Agaricomycetidae</taxon>
        <taxon>Agaricales</taxon>
        <taxon>Marasmiineae</taxon>
        <taxon>Mycenaceae</taxon>
        <taxon>Mycena</taxon>
    </lineage>
</organism>
<dbReference type="AlphaFoldDB" id="A0A146I3I9"/>
<keyword evidence="2" id="KW-1185">Reference proteome</keyword>
<sequence>MHSPDPDSGSSSVSDNEETFQAPTGGPASILSHLTSSFTASPSKRRLPAGSSFAGSSSRDVKSRRREDPRRGGWEMKEGGGKRDKEELVDPHIVDTFRKEIGDPFNEANSKAMS</sequence>
<protein>
    <submittedName>
        <fullName evidence="1">Uncharacterized protein</fullName>
    </submittedName>
</protein>